<evidence type="ECO:0000259" key="18">
    <source>
        <dbReference type="PROSITE" id="PS50157"/>
    </source>
</evidence>
<dbReference type="GO" id="GO:0000981">
    <property type="term" value="F:DNA-binding transcription factor activity, RNA polymerase II-specific"/>
    <property type="evidence" value="ECO:0007669"/>
    <property type="project" value="TreeGrafter"/>
</dbReference>
<dbReference type="FunCoup" id="A0A7J8HFX9">
    <property type="interactions" value="11"/>
</dbReference>
<evidence type="ECO:0000256" key="6">
    <source>
        <dbReference type="ARBA" id="ARBA00022833"/>
    </source>
</evidence>
<keyword evidence="3" id="KW-0479">Metal-binding</keyword>
<dbReference type="InterPro" id="IPR036236">
    <property type="entry name" value="Znf_C2H2_sf"/>
</dbReference>
<feature type="domain" description="C2H2-type" evidence="18">
    <location>
        <begin position="490"/>
        <end position="517"/>
    </location>
</feature>
<reference evidence="19 20" key="1">
    <citation type="journal article" date="2020" name="Nature">
        <title>Six reference-quality genomes reveal evolution of bat adaptations.</title>
        <authorList>
            <person name="Jebb D."/>
            <person name="Huang Z."/>
            <person name="Pippel M."/>
            <person name="Hughes G.M."/>
            <person name="Lavrichenko K."/>
            <person name="Devanna P."/>
            <person name="Winkler S."/>
            <person name="Jermiin L.S."/>
            <person name="Skirmuntt E.C."/>
            <person name="Katzourakis A."/>
            <person name="Burkitt-Gray L."/>
            <person name="Ray D.A."/>
            <person name="Sullivan K.A.M."/>
            <person name="Roscito J.G."/>
            <person name="Kirilenko B.M."/>
            <person name="Davalos L.M."/>
            <person name="Corthals A.P."/>
            <person name="Power M.L."/>
            <person name="Jones G."/>
            <person name="Ransome R.D."/>
            <person name="Dechmann D.K.N."/>
            <person name="Locatelli A.G."/>
            <person name="Puechmaille S.J."/>
            <person name="Fedrigo O."/>
            <person name="Jarvis E.D."/>
            <person name="Hiller M."/>
            <person name="Vernes S.C."/>
            <person name="Myers E.W."/>
            <person name="Teeling E.C."/>
        </authorList>
    </citation>
    <scope>NUCLEOTIDE SEQUENCE [LARGE SCALE GENOMIC DNA]</scope>
    <source>
        <strain evidence="19">MMolMol1</strain>
        <tissue evidence="19">Muscle</tissue>
    </source>
</reference>
<evidence type="ECO:0000256" key="13">
    <source>
        <dbReference type="ARBA" id="ARBA00077042"/>
    </source>
</evidence>
<dbReference type="GO" id="GO:0005634">
    <property type="term" value="C:nucleus"/>
    <property type="evidence" value="ECO:0007669"/>
    <property type="project" value="UniProtKB-SubCell"/>
</dbReference>
<evidence type="ECO:0000256" key="1">
    <source>
        <dbReference type="ARBA" id="ARBA00004123"/>
    </source>
</evidence>
<dbReference type="AlphaFoldDB" id="A0A7J8HFX9"/>
<dbReference type="EMBL" id="JACASF010000006">
    <property type="protein sequence ID" value="KAF6471028.1"/>
    <property type="molecule type" value="Genomic_DNA"/>
</dbReference>
<dbReference type="PROSITE" id="PS00028">
    <property type="entry name" value="ZINC_FINGER_C2H2_1"/>
    <property type="match status" value="7"/>
</dbReference>
<keyword evidence="20" id="KW-1185">Reference proteome</keyword>
<dbReference type="OrthoDB" id="6077919at2759"/>
<dbReference type="PANTHER" id="PTHR24379:SF81">
    <property type="entry name" value="CCCTC-BINDING FACTOR LIKE"/>
    <property type="match status" value="1"/>
</dbReference>
<dbReference type="SUPFAM" id="SSF57667">
    <property type="entry name" value="beta-beta-alpha zinc fingers"/>
    <property type="match status" value="6"/>
</dbReference>
<evidence type="ECO:0000256" key="10">
    <source>
        <dbReference type="ARBA" id="ARBA00023242"/>
    </source>
</evidence>
<keyword evidence="7" id="KW-0805">Transcription regulation</keyword>
<feature type="domain" description="C2H2-type" evidence="18">
    <location>
        <begin position="462"/>
        <end position="489"/>
    </location>
</feature>
<feature type="domain" description="C2H2-type" evidence="18">
    <location>
        <begin position="376"/>
        <end position="403"/>
    </location>
</feature>
<keyword evidence="5 16" id="KW-0863">Zinc-finger</keyword>
<dbReference type="FunFam" id="3.30.160.60:FF:000123">
    <property type="entry name" value="transcriptional repressor CTCF isoform X1"/>
    <property type="match status" value="1"/>
</dbReference>
<sequence>MARTEASDPSEQFTKIKELELVPEKAQEEEAVGGCRVKEPTNPGKAEAQCTYGALLAKVSEEELVPVTTEDSGRHILTLQVVCPTFEDGELQEVHCVMPQQQEGVQVMVQQTGSGVPSLLWVGEGPQQSPHPCMAVGIQDQVYSLQETQPMQLHVLQDCLAVAVATEDSQCTEPLPESAGLIKLEPSQEGNQLPAKGVLRSTQGQFFFVEARPGDEGRNEIVLTISNLHVDETEAQPVSVQPHVERTHSPNAHQETKGGTHTFQCDLCSFTAPRISRLNRHMKTHTNEKPHVCHMCMKAFRTVTLLRNHVNTHTGTRPHKCGDCDMAFVTSGELARHRRYKHTHEKPFKCPMCTYASVEGSKLKRHIRSHTGERPYQCHLCSYASKDTHKLKRHMRTHSGEKPYECHFCHARFTQSGTMKLHIVQKHSDNVPKYQCPHCAAVIARKSDLRVHLRNLHTYQAMECRYCSAVFHDRYGLLQHQKTHKNEKRFKCEYCSYACKQERHLTAHVRTHTGERPFACASCSQRFRQKELLTVHFRKCHDAHFTPTVHQCPTCGKGFSRWTNMRRHSEKCEAGQGEAATSGTGRRMRTRRAAVPKEAAKEDEAAAKETSVVTAEQYPGEAAPANHARATAGSKDLAGDLTCDMLLDMLSE</sequence>
<dbReference type="Proteomes" id="UP000550707">
    <property type="component" value="Unassembled WGS sequence"/>
</dbReference>
<feature type="region of interest" description="Disordered" evidence="17">
    <location>
        <begin position="573"/>
        <end position="610"/>
    </location>
</feature>
<evidence type="ECO:0000256" key="14">
    <source>
        <dbReference type="ARBA" id="ARBA00079129"/>
    </source>
</evidence>
<evidence type="ECO:0000256" key="11">
    <source>
        <dbReference type="ARBA" id="ARBA00061457"/>
    </source>
</evidence>
<comment type="caution">
    <text evidence="19">The sequence shown here is derived from an EMBL/GenBank/DDBJ whole genome shotgun (WGS) entry which is preliminary data.</text>
</comment>
<dbReference type="InterPro" id="IPR013087">
    <property type="entry name" value="Znf_C2H2_type"/>
</dbReference>
<evidence type="ECO:0000256" key="5">
    <source>
        <dbReference type="ARBA" id="ARBA00022771"/>
    </source>
</evidence>
<keyword evidence="10" id="KW-0539">Nucleus</keyword>
<keyword evidence="8" id="KW-0238">DNA-binding</keyword>
<feature type="domain" description="C2H2-type" evidence="18">
    <location>
        <begin position="263"/>
        <end position="290"/>
    </location>
</feature>
<dbReference type="GO" id="GO:0000977">
    <property type="term" value="F:RNA polymerase II transcription regulatory region sequence-specific DNA binding"/>
    <property type="evidence" value="ECO:0007669"/>
    <property type="project" value="TreeGrafter"/>
</dbReference>
<comment type="similarity">
    <text evidence="11">Belongs to the CTCF zinc-finger protein family.</text>
</comment>
<feature type="domain" description="C2H2-type" evidence="18">
    <location>
        <begin position="550"/>
        <end position="578"/>
    </location>
</feature>
<dbReference type="Pfam" id="PF00096">
    <property type="entry name" value="zf-C2H2"/>
    <property type="match status" value="4"/>
</dbReference>
<feature type="domain" description="C2H2-type" evidence="18">
    <location>
        <begin position="404"/>
        <end position="432"/>
    </location>
</feature>
<accession>A0A7J8HFX9</accession>
<dbReference type="FunFam" id="3.30.160.60:FF:000049">
    <property type="entry name" value="transcriptional repressor CTCF isoform X1"/>
    <property type="match status" value="2"/>
</dbReference>
<evidence type="ECO:0000256" key="16">
    <source>
        <dbReference type="PROSITE-ProRule" id="PRU00042"/>
    </source>
</evidence>
<name>A0A7J8HFX9_MOLMO</name>
<evidence type="ECO:0000256" key="4">
    <source>
        <dbReference type="ARBA" id="ARBA00022737"/>
    </source>
</evidence>
<organism evidence="19 20">
    <name type="scientific">Molossus molossus</name>
    <name type="common">Pallas' mastiff bat</name>
    <name type="synonym">Vespertilio molossus</name>
    <dbReference type="NCBI Taxonomy" id="27622"/>
    <lineage>
        <taxon>Eukaryota</taxon>
        <taxon>Metazoa</taxon>
        <taxon>Chordata</taxon>
        <taxon>Craniata</taxon>
        <taxon>Vertebrata</taxon>
        <taxon>Euteleostomi</taxon>
        <taxon>Mammalia</taxon>
        <taxon>Eutheria</taxon>
        <taxon>Laurasiatheria</taxon>
        <taxon>Chiroptera</taxon>
        <taxon>Yangochiroptera</taxon>
        <taxon>Molossidae</taxon>
        <taxon>Molossus</taxon>
    </lineage>
</organism>
<feature type="domain" description="C2H2-type" evidence="18">
    <location>
        <begin position="319"/>
        <end position="347"/>
    </location>
</feature>
<feature type="compositionally biased region" description="Basic and acidic residues" evidence="17">
    <location>
        <begin position="598"/>
        <end position="607"/>
    </location>
</feature>
<dbReference type="PANTHER" id="PTHR24379">
    <property type="entry name" value="KRAB AND ZINC FINGER DOMAIN-CONTAINING"/>
    <property type="match status" value="1"/>
</dbReference>
<feature type="domain" description="C2H2-type" evidence="18">
    <location>
        <begin position="434"/>
        <end position="462"/>
    </location>
</feature>
<dbReference type="Pfam" id="PF23611">
    <property type="entry name" value="zf-C2H2_16"/>
    <property type="match status" value="1"/>
</dbReference>
<dbReference type="InParanoid" id="A0A7J8HFX9"/>
<evidence type="ECO:0000313" key="20">
    <source>
        <dbReference type="Proteomes" id="UP000550707"/>
    </source>
</evidence>
<gene>
    <name evidence="19" type="ORF">HJG59_003452</name>
</gene>
<keyword evidence="4" id="KW-0677">Repeat</keyword>
<dbReference type="InterPro" id="IPR056438">
    <property type="entry name" value="Znf-C2H2_CTCF"/>
</dbReference>
<comment type="subcellular location">
    <subcellularLocation>
        <location evidence="1">Nucleus</location>
    </subcellularLocation>
</comment>
<feature type="domain" description="C2H2-type" evidence="18">
    <location>
        <begin position="291"/>
        <end position="318"/>
    </location>
</feature>
<evidence type="ECO:0000256" key="9">
    <source>
        <dbReference type="ARBA" id="ARBA00023163"/>
    </source>
</evidence>
<dbReference type="FunFam" id="3.30.160.60:FF:000222">
    <property type="entry name" value="Putative transcriptional repressor ctcf"/>
    <property type="match status" value="1"/>
</dbReference>
<dbReference type="Gene3D" id="3.30.160.60">
    <property type="entry name" value="Classic Zinc Finger"/>
    <property type="match status" value="9"/>
</dbReference>
<evidence type="ECO:0000256" key="8">
    <source>
        <dbReference type="ARBA" id="ARBA00023125"/>
    </source>
</evidence>
<dbReference type="GO" id="GO:0008270">
    <property type="term" value="F:zinc ion binding"/>
    <property type="evidence" value="ECO:0007669"/>
    <property type="project" value="UniProtKB-KW"/>
</dbReference>
<dbReference type="FunFam" id="3.30.160.60:FF:000802">
    <property type="entry name" value="CCCTC-binding factor like"/>
    <property type="match status" value="1"/>
</dbReference>
<keyword evidence="9" id="KW-0804">Transcription</keyword>
<evidence type="ECO:0000256" key="17">
    <source>
        <dbReference type="SAM" id="MobiDB-lite"/>
    </source>
</evidence>
<evidence type="ECO:0000256" key="3">
    <source>
        <dbReference type="ARBA" id="ARBA00022723"/>
    </source>
</evidence>
<dbReference type="FunFam" id="3.30.160.60:FF:000420">
    <property type="entry name" value="Putative transcriptional repressor ctcf"/>
    <property type="match status" value="1"/>
</dbReference>
<protein>
    <recommendedName>
        <fullName evidence="12">Transcriptional repressor CTCF</fullName>
    </recommendedName>
    <alternativeName>
        <fullName evidence="13">11-zinc finger protein</fullName>
    </alternativeName>
    <alternativeName>
        <fullName evidence="14">CCCTC-binding factor</fullName>
    </alternativeName>
    <alternativeName>
        <fullName evidence="15">CTCFL paralog</fullName>
    </alternativeName>
</protein>
<dbReference type="FunFam" id="3.30.160.60:FF:000373">
    <property type="entry name" value="Putative transcriptional repressor ctcf"/>
    <property type="match status" value="1"/>
</dbReference>
<keyword evidence="6" id="KW-0862">Zinc</keyword>
<proteinExistence type="inferred from homology"/>
<evidence type="ECO:0000256" key="15">
    <source>
        <dbReference type="ARBA" id="ARBA00080637"/>
    </source>
</evidence>
<dbReference type="FunFam" id="3.30.160.60:FF:000901">
    <property type="entry name" value="CCCTC-binding factor like"/>
    <property type="match status" value="1"/>
</dbReference>
<evidence type="ECO:0000256" key="7">
    <source>
        <dbReference type="ARBA" id="ARBA00023015"/>
    </source>
</evidence>
<dbReference type="SMART" id="SM00355">
    <property type="entry name" value="ZnF_C2H2"/>
    <property type="match status" value="11"/>
</dbReference>
<keyword evidence="2" id="KW-0678">Repressor</keyword>
<evidence type="ECO:0000256" key="12">
    <source>
        <dbReference type="ARBA" id="ARBA00069362"/>
    </source>
</evidence>
<evidence type="ECO:0000256" key="2">
    <source>
        <dbReference type="ARBA" id="ARBA00022491"/>
    </source>
</evidence>
<dbReference type="PROSITE" id="PS50157">
    <property type="entry name" value="ZINC_FINGER_C2H2_2"/>
    <property type="match status" value="11"/>
</dbReference>
<feature type="domain" description="C2H2-type" evidence="18">
    <location>
        <begin position="518"/>
        <end position="546"/>
    </location>
</feature>
<evidence type="ECO:0000313" key="19">
    <source>
        <dbReference type="EMBL" id="KAF6471028.1"/>
    </source>
</evidence>
<feature type="domain" description="C2H2-type" evidence="18">
    <location>
        <begin position="348"/>
        <end position="375"/>
    </location>
</feature>